<dbReference type="OrthoDB" id="1357175at2"/>
<comment type="caution">
    <text evidence="2">The sequence shown here is derived from an EMBL/GenBank/DDBJ whole genome shotgun (WGS) entry which is preliminary data.</text>
</comment>
<evidence type="ECO:0000313" key="3">
    <source>
        <dbReference type="Proteomes" id="UP000028715"/>
    </source>
</evidence>
<gene>
    <name evidence="2" type="ORF">IW19_22335</name>
</gene>
<feature type="transmembrane region" description="Helical" evidence="1">
    <location>
        <begin position="58"/>
        <end position="79"/>
    </location>
</feature>
<keyword evidence="1" id="KW-0812">Transmembrane</keyword>
<evidence type="ECO:0000313" key="2">
    <source>
        <dbReference type="EMBL" id="KFF02899.1"/>
    </source>
</evidence>
<proteinExistence type="predicted"/>
<dbReference type="STRING" id="362418.IW19_22335"/>
<dbReference type="RefSeq" id="WP_035689589.1">
    <property type="nucleotide sequence ID" value="NZ_JPRL01000003.1"/>
</dbReference>
<feature type="transmembrane region" description="Helical" evidence="1">
    <location>
        <begin position="125"/>
        <end position="147"/>
    </location>
</feature>
<dbReference type="EMBL" id="JPRL01000003">
    <property type="protein sequence ID" value="KFF02899.1"/>
    <property type="molecule type" value="Genomic_DNA"/>
</dbReference>
<feature type="transmembrane region" description="Helical" evidence="1">
    <location>
        <begin position="6"/>
        <end position="27"/>
    </location>
</feature>
<name>A0A085ZEN5_9FLAO</name>
<sequence>MALYLLFQIIVSWSIAFCILQLFYKIVSATNNEIYREPTFLTWLLTFFDIDFSLKAKFIASTVINHFMGLCFTAVYYLIWYCEFTEISWTTTLAVGLVTALLRIISWIFLLIIIPSAKVSNFKGYYLQLVFLHNIFTIIVLTLYRLVW</sequence>
<organism evidence="2 3">
    <name type="scientific">Flavobacterium reichenbachii</name>
    <dbReference type="NCBI Taxonomy" id="362418"/>
    <lineage>
        <taxon>Bacteria</taxon>
        <taxon>Pseudomonadati</taxon>
        <taxon>Bacteroidota</taxon>
        <taxon>Flavobacteriia</taxon>
        <taxon>Flavobacteriales</taxon>
        <taxon>Flavobacteriaceae</taxon>
        <taxon>Flavobacterium</taxon>
    </lineage>
</organism>
<keyword evidence="1" id="KW-0472">Membrane</keyword>
<protein>
    <submittedName>
        <fullName evidence="2">Uncharacterized protein</fullName>
    </submittedName>
</protein>
<dbReference type="eggNOG" id="ENOG5032ZVF">
    <property type="taxonomic scope" value="Bacteria"/>
</dbReference>
<keyword evidence="3" id="KW-1185">Reference proteome</keyword>
<dbReference type="Proteomes" id="UP000028715">
    <property type="component" value="Unassembled WGS sequence"/>
</dbReference>
<keyword evidence="1" id="KW-1133">Transmembrane helix</keyword>
<reference evidence="2 3" key="1">
    <citation type="submission" date="2014-07" db="EMBL/GenBank/DDBJ databases">
        <title>Genome of Flavobacterium reichenbachii LMG 25512.</title>
        <authorList>
            <person name="Stropko S.J."/>
            <person name="Pipes S.E."/>
            <person name="Newman J.D."/>
        </authorList>
    </citation>
    <scope>NUCLEOTIDE SEQUENCE [LARGE SCALE GENOMIC DNA]</scope>
    <source>
        <strain evidence="2 3">LMG 25512</strain>
    </source>
</reference>
<evidence type="ECO:0000256" key="1">
    <source>
        <dbReference type="SAM" id="Phobius"/>
    </source>
</evidence>
<feature type="transmembrane region" description="Helical" evidence="1">
    <location>
        <begin position="91"/>
        <end position="113"/>
    </location>
</feature>
<dbReference type="AlphaFoldDB" id="A0A085ZEN5"/>
<accession>A0A085ZEN5</accession>